<comment type="catalytic activity">
    <reaction evidence="1">
        <text>7-[(3S)-3-amino-3-carboxypropyl]wyosine(37) in tRNA(Phe) + S-adenosyl-L-methionine = 7-[(3S)-(3-amino-3-methoxycarbonyl)propyl]wyosine(37) in tRNA(Phe) + S-adenosyl-L-homocysteine</text>
        <dbReference type="Rhea" id="RHEA:36903"/>
        <dbReference type="Rhea" id="RHEA-COMP:10379"/>
        <dbReference type="Rhea" id="RHEA-COMP:11844"/>
        <dbReference type="ChEBI" id="CHEBI:57856"/>
        <dbReference type="ChEBI" id="CHEBI:59789"/>
        <dbReference type="ChEBI" id="CHEBI:73543"/>
        <dbReference type="ChEBI" id="CHEBI:74275"/>
        <dbReference type="EC" id="2.1.1.290"/>
    </reaction>
</comment>
<keyword evidence="8" id="KW-0808">Transferase</keyword>
<keyword evidence="10" id="KW-0819">tRNA processing</keyword>
<dbReference type="Pfam" id="PF13418">
    <property type="entry name" value="Beta-prop_TYW4"/>
    <property type="match status" value="1"/>
</dbReference>
<evidence type="ECO:0000256" key="11">
    <source>
        <dbReference type="ARBA" id="ARBA00029750"/>
    </source>
</evidence>
<evidence type="ECO:0000256" key="9">
    <source>
        <dbReference type="ARBA" id="ARBA00022691"/>
    </source>
</evidence>
<dbReference type="GO" id="GO:0031591">
    <property type="term" value="P:wybutosine biosynthetic process"/>
    <property type="evidence" value="ECO:0007669"/>
    <property type="project" value="EnsemblFungi"/>
</dbReference>
<dbReference type="InterPro" id="IPR029063">
    <property type="entry name" value="SAM-dependent_MTases_sf"/>
</dbReference>
<dbReference type="STRING" id="984485.A0A1E4RKA5"/>
<dbReference type="AlphaFoldDB" id="A0A1E4RKA5"/>
<dbReference type="Gene3D" id="3.40.50.150">
    <property type="entry name" value="Vaccinia Virus protein VP39"/>
    <property type="match status" value="1"/>
</dbReference>
<dbReference type="RefSeq" id="XP_020076582.1">
    <property type="nucleotide sequence ID" value="XM_020221011.1"/>
</dbReference>
<dbReference type="GeneID" id="30995561"/>
<dbReference type="EC" id="2.1.1.290" evidence="5"/>
<dbReference type="Pfam" id="PF04072">
    <property type="entry name" value="LCM"/>
    <property type="match status" value="1"/>
</dbReference>
<evidence type="ECO:0000256" key="13">
    <source>
        <dbReference type="ARBA" id="ARBA00049250"/>
    </source>
</evidence>
<dbReference type="InterPro" id="IPR015915">
    <property type="entry name" value="Kelch-typ_b-propeller"/>
</dbReference>
<dbReference type="SUPFAM" id="SSF53335">
    <property type="entry name" value="S-adenosyl-L-methionine-dependent methyltransferases"/>
    <property type="match status" value="1"/>
</dbReference>
<feature type="region of interest" description="Disordered" evidence="14">
    <location>
        <begin position="1"/>
        <end position="34"/>
    </location>
</feature>
<protein>
    <recommendedName>
        <fullName evidence="6">tRNA wybutosine-synthesizing protein 4</fullName>
        <ecNumber evidence="5">2.1.1.290</ecNumber>
        <ecNumber evidence="4">2.3.1.231</ecNumber>
    </recommendedName>
    <alternativeName>
        <fullName evidence="12">tRNA(Phe) (7-(3-amino-3-(methoxycarbonyl)propyl)wyosine(37)-N)-methoxycarbonyltransferase</fullName>
    </alternativeName>
    <alternativeName>
        <fullName evidence="11">tRNA(Phe) (7-(3-amino-3-carboxypropyl)wyosine(37)-O)-methyltransferase</fullName>
    </alternativeName>
</protein>
<evidence type="ECO:0000256" key="7">
    <source>
        <dbReference type="ARBA" id="ARBA00022603"/>
    </source>
</evidence>
<comment type="catalytic activity">
    <reaction evidence="13">
        <text>7-[(3S)-(3-amino-3-methoxycarbonyl)propyl]wyosine(37) in tRNA(Phe) + S-adenosyl-L-methionine + CO2 = wybutosine(37) in tRNA(Phe) + S-adenosyl-L-homocysteine + 2 H(+)</text>
        <dbReference type="Rhea" id="RHEA:37119"/>
        <dbReference type="Rhea" id="RHEA-COMP:11844"/>
        <dbReference type="Rhea" id="RHEA-COMP:11847"/>
        <dbReference type="ChEBI" id="CHEBI:15378"/>
        <dbReference type="ChEBI" id="CHEBI:16526"/>
        <dbReference type="ChEBI" id="CHEBI:57856"/>
        <dbReference type="ChEBI" id="CHEBI:59789"/>
        <dbReference type="ChEBI" id="CHEBI:73544"/>
        <dbReference type="ChEBI" id="CHEBI:74275"/>
        <dbReference type="EC" id="2.3.1.231"/>
    </reaction>
</comment>
<keyword evidence="7" id="KW-0489">Methyltransferase</keyword>
<proteinExistence type="inferred from homology"/>
<gene>
    <name evidence="15" type="ORF">HYPBUDRAFT_152427</name>
</gene>
<evidence type="ECO:0000256" key="1">
    <source>
        <dbReference type="ARBA" id="ARBA00001806"/>
    </source>
</evidence>
<evidence type="ECO:0000313" key="15">
    <source>
        <dbReference type="EMBL" id="ODV67515.1"/>
    </source>
</evidence>
<evidence type="ECO:0000256" key="2">
    <source>
        <dbReference type="ARBA" id="ARBA00004797"/>
    </source>
</evidence>
<dbReference type="PANTHER" id="PTHR46529:SF1">
    <property type="entry name" value="TRNA WYBUTOSINE-SYNTHESIZING PROTEIN 4"/>
    <property type="match status" value="1"/>
</dbReference>
<evidence type="ECO:0000256" key="10">
    <source>
        <dbReference type="ARBA" id="ARBA00022694"/>
    </source>
</evidence>
<sequence length="677" mass="77556">MKETNKSSARDASIAAANRKKIEKDRRKKQYDDLQVQGTNNSSIVSKRSVELLYSTKLQPELTTWFKFFVPKGKRRSPAINRGYWIRMESIKRLVMKIINNNPTKKINIINLGCGFDPLPFQLLEIYSETRDHLCFLDIDYPELLDNKLELIKKSPEVLDILDDLQEITKEELELGMKLKSANYKILGCDLKNEKLYQEQLESMCEPESVSVFIAEVSLAYMHHQDANKIIDISSKLPNSHFLILEQILPVDKHHSFAKKMLYHFEHLRSPLKCVEHYPKIENQRERFSQWFHFIEIHDLLQNWNLLIDADTKGKVKQIEEFDEWEEFIVFCQHYTIVHATNQDSVSLYQKQTIMPPPKFTVDPTPIEVRVDENTSLELKFAASALHHGKIIIHGGLAQTRTNQVLSYDYITGQTTPLETINPPSARMCHTVTPIANGQLLMVGGRGRPHQTFADVYKLTDNAWVQMKSLPNGRSRHSAVSVANGNYVLICGDGDGCEKDDIFQMYNVEQNTWISLQQEHEVIPPVSSSSMVMTGEYTGVIYGGMIEDVTPEINYSIYEFEINIANHQIRLTKLDSNLQFGRIGSQSLVKENKLYVIGGILKEKPTDRFDSIITYDLIRKQFSSTDFGSDIWTHRSPTMIGFNLVTLPDQNQACIVGGGGVCYSFGSSYNSIYLIKY</sequence>
<dbReference type="SUPFAM" id="SSF117281">
    <property type="entry name" value="Kelch motif"/>
    <property type="match status" value="1"/>
</dbReference>
<evidence type="ECO:0000256" key="6">
    <source>
        <dbReference type="ARBA" id="ARBA00018045"/>
    </source>
</evidence>
<dbReference type="InterPro" id="IPR007213">
    <property type="entry name" value="Ppm1/Ppm2/Tcmp"/>
</dbReference>
<dbReference type="Proteomes" id="UP000095085">
    <property type="component" value="Unassembled WGS sequence"/>
</dbReference>
<dbReference type="UniPathway" id="UPA00375"/>
<organism evidence="15 16">
    <name type="scientific">Hyphopichia burtonii NRRL Y-1933</name>
    <dbReference type="NCBI Taxonomy" id="984485"/>
    <lineage>
        <taxon>Eukaryota</taxon>
        <taxon>Fungi</taxon>
        <taxon>Dikarya</taxon>
        <taxon>Ascomycota</taxon>
        <taxon>Saccharomycotina</taxon>
        <taxon>Pichiomycetes</taxon>
        <taxon>Debaryomycetaceae</taxon>
        <taxon>Hyphopichia</taxon>
    </lineage>
</organism>
<evidence type="ECO:0000256" key="3">
    <source>
        <dbReference type="ARBA" id="ARBA00010703"/>
    </source>
</evidence>
<accession>A0A1E4RKA5</accession>
<comment type="pathway">
    <text evidence="2">tRNA modification; wybutosine-tRNA(Phe) biosynthesis.</text>
</comment>
<dbReference type="GO" id="GO:0030488">
    <property type="term" value="P:tRNA methylation"/>
    <property type="evidence" value="ECO:0007669"/>
    <property type="project" value="EnsemblFungi"/>
</dbReference>
<evidence type="ECO:0000256" key="14">
    <source>
        <dbReference type="SAM" id="MobiDB-lite"/>
    </source>
</evidence>
<keyword evidence="9" id="KW-0949">S-adenosyl-L-methionine</keyword>
<reference evidence="16" key="1">
    <citation type="submission" date="2016-05" db="EMBL/GenBank/DDBJ databases">
        <title>Comparative genomics of biotechnologically important yeasts.</title>
        <authorList>
            <consortium name="DOE Joint Genome Institute"/>
            <person name="Riley R."/>
            <person name="Haridas S."/>
            <person name="Wolfe K.H."/>
            <person name="Lopes M.R."/>
            <person name="Hittinger C.T."/>
            <person name="Goker M."/>
            <person name="Salamov A."/>
            <person name="Wisecaver J."/>
            <person name="Long T.M."/>
            <person name="Aerts A.L."/>
            <person name="Barry K."/>
            <person name="Choi C."/>
            <person name="Clum A."/>
            <person name="Coughlan A.Y."/>
            <person name="Deshpande S."/>
            <person name="Douglass A.P."/>
            <person name="Hanson S.J."/>
            <person name="Klenk H.-P."/>
            <person name="Labutti K."/>
            <person name="Lapidus A."/>
            <person name="Lindquist E."/>
            <person name="Lipzen A."/>
            <person name="Meier-Kolthoff J.P."/>
            <person name="Ohm R.A."/>
            <person name="Otillar R.P."/>
            <person name="Pangilinan J."/>
            <person name="Peng Y."/>
            <person name="Rokas A."/>
            <person name="Rosa C.A."/>
            <person name="Scheuner C."/>
            <person name="Sibirny A.A."/>
            <person name="Slot J.C."/>
            <person name="Stielow J.B."/>
            <person name="Sun H."/>
            <person name="Kurtzman C.P."/>
            <person name="Blackwell M."/>
            <person name="Grigoriev I.V."/>
            <person name="Jeffries T.W."/>
        </authorList>
    </citation>
    <scope>NUCLEOTIDE SEQUENCE [LARGE SCALE GENOMIC DNA]</scope>
    <source>
        <strain evidence="16">NRRL Y-1933</strain>
    </source>
</reference>
<evidence type="ECO:0000256" key="8">
    <source>
        <dbReference type="ARBA" id="ARBA00022679"/>
    </source>
</evidence>
<dbReference type="Gene3D" id="2.120.10.80">
    <property type="entry name" value="Kelch-type beta propeller"/>
    <property type="match status" value="1"/>
</dbReference>
<dbReference type="OrthoDB" id="47172at2759"/>
<evidence type="ECO:0000313" key="16">
    <source>
        <dbReference type="Proteomes" id="UP000095085"/>
    </source>
</evidence>
<evidence type="ECO:0000256" key="12">
    <source>
        <dbReference type="ARBA" id="ARBA00030847"/>
    </source>
</evidence>
<name>A0A1E4RKA5_9ASCO</name>
<comment type="similarity">
    <text evidence="3">Belongs to the methyltransferase superfamily. LCMT family.</text>
</comment>
<dbReference type="GO" id="GO:0008175">
    <property type="term" value="F:tRNA methyltransferase activity"/>
    <property type="evidence" value="ECO:0007669"/>
    <property type="project" value="EnsemblFungi"/>
</dbReference>
<evidence type="ECO:0000256" key="5">
    <source>
        <dbReference type="ARBA" id="ARBA00012779"/>
    </source>
</evidence>
<dbReference type="EC" id="2.3.1.231" evidence="4"/>
<dbReference type="EMBL" id="KV454540">
    <property type="protein sequence ID" value="ODV67515.1"/>
    <property type="molecule type" value="Genomic_DNA"/>
</dbReference>
<evidence type="ECO:0000256" key="4">
    <source>
        <dbReference type="ARBA" id="ARBA00012155"/>
    </source>
</evidence>
<dbReference type="PANTHER" id="PTHR46529">
    <property type="entry name" value="TRNA WYBUTOSINE-SYNTHESIZING PROTEIN 4"/>
    <property type="match status" value="1"/>
</dbReference>
<keyword evidence="16" id="KW-1185">Reference proteome</keyword>